<dbReference type="GO" id="GO:0045944">
    <property type="term" value="P:positive regulation of transcription by RNA polymerase II"/>
    <property type="evidence" value="ECO:0007669"/>
    <property type="project" value="TreeGrafter"/>
</dbReference>
<feature type="compositionally biased region" description="Basic and acidic residues" evidence="7">
    <location>
        <begin position="379"/>
        <end position="388"/>
    </location>
</feature>
<feature type="compositionally biased region" description="Polar residues" evidence="7">
    <location>
        <begin position="243"/>
        <end position="256"/>
    </location>
</feature>
<dbReference type="PANTHER" id="PTHR47792:SF1">
    <property type="entry name" value="PROTEIN SOK2-RELATED"/>
    <property type="match status" value="1"/>
</dbReference>
<sequence>MNQPQPYMDGHAPASAPASSMTQYSNYGQPQALQPATHSYAPAAYPQYSYAPTIPPMSAGHPVSSSMGGQMVPQSLPQLPTMQSNAPQPPPGANQQFQQHSHDTTGQIAPHGMKPRVTATLWEDEGSLCFQVEANGVCVARREDNHMINGTKLLNVAGMTRGRRDGILKSEKTRHVVKIGPMHLKGVWIPFDRALDFANKEKITEMLYPLFVHNIGALLYHPTNQARQSIGNAAMAARRPDSQQEYMRTPQGTQPPALTHHHSMTNPIGASIPQPPHSIAPHPASGRPGLDRAHTFPTPPSNASSLTMGMGNTGSSYEYGGHQATTPPGNSQGMPYQSSQPPYDSHRQMYSAPGSYSQQYGQPPHPVKTEMGPPARAGAENEHPDSKAHTYGGQQDAEGEHEGEYTHTSASNGARRPPYSYKPNPAPGPVHSDPSHISPEMTHSPHQNGSGRATPRTTNPYNAYNTTPQRPNQLPSSNLNYVMSNDARAGAPNGDYAPQPAYQPAPQYPSMNGAVPGTKRMREDDEQVDQYGRPLSAGGDSALKRQRTDPGAMSARPISQPQSVKAGGVVRR</sequence>
<feature type="compositionally biased region" description="Polar residues" evidence="7">
    <location>
        <begin position="17"/>
        <end position="26"/>
    </location>
</feature>
<feature type="region of interest" description="Disordered" evidence="7">
    <location>
        <begin position="1"/>
        <end position="26"/>
    </location>
</feature>
<evidence type="ECO:0000313" key="9">
    <source>
        <dbReference type="EMBL" id="KAF2174198.1"/>
    </source>
</evidence>
<gene>
    <name evidence="9" type="ORF">M409DRAFT_62312</name>
</gene>
<evidence type="ECO:0000256" key="7">
    <source>
        <dbReference type="SAM" id="MobiDB-lite"/>
    </source>
</evidence>
<dbReference type="GO" id="GO:0003700">
    <property type="term" value="F:DNA-binding transcription factor activity"/>
    <property type="evidence" value="ECO:0007669"/>
    <property type="project" value="TreeGrafter"/>
</dbReference>
<keyword evidence="3" id="KW-0805">Transcription regulation</keyword>
<evidence type="ECO:0000256" key="2">
    <source>
        <dbReference type="ARBA" id="ARBA00022969"/>
    </source>
</evidence>
<dbReference type="GO" id="GO:0048315">
    <property type="term" value="P:conidium formation"/>
    <property type="evidence" value="ECO:0007669"/>
    <property type="project" value="UniProtKB-KW"/>
</dbReference>
<evidence type="ECO:0000256" key="6">
    <source>
        <dbReference type="ARBA" id="ARBA00023321"/>
    </source>
</evidence>
<dbReference type="RefSeq" id="XP_033675087.1">
    <property type="nucleotide sequence ID" value="XM_033815118.1"/>
</dbReference>
<accession>A0A6A6D6X7</accession>
<keyword evidence="6" id="KW-0183">Conidiation</keyword>
<dbReference type="InterPro" id="IPR003163">
    <property type="entry name" value="Tscrpt_reg_HTH_APSES-type"/>
</dbReference>
<dbReference type="SMART" id="SM01252">
    <property type="entry name" value="KilA-N"/>
    <property type="match status" value="1"/>
</dbReference>
<feature type="compositionally biased region" description="Polar residues" evidence="7">
    <location>
        <begin position="63"/>
        <end position="82"/>
    </location>
</feature>
<protein>
    <recommendedName>
        <fullName evidence="8">HTH APSES-type domain-containing protein</fullName>
    </recommendedName>
</protein>
<feature type="region of interest" description="Disordered" evidence="7">
    <location>
        <begin position="59"/>
        <end position="111"/>
    </location>
</feature>
<keyword evidence="10" id="KW-1185">Reference proteome</keyword>
<dbReference type="InterPro" id="IPR036887">
    <property type="entry name" value="HTH_APSES_sf"/>
</dbReference>
<comment type="similarity">
    <text evidence="1">Belongs to the EFG1/PHD1/stuA family.</text>
</comment>
<keyword evidence="2" id="KW-0749">Sporulation</keyword>
<dbReference type="Proteomes" id="UP000799537">
    <property type="component" value="Unassembled WGS sequence"/>
</dbReference>
<dbReference type="OrthoDB" id="5407653at2759"/>
<dbReference type="Pfam" id="PF04383">
    <property type="entry name" value="KilA-N"/>
    <property type="match status" value="1"/>
</dbReference>
<dbReference type="GO" id="GO:0005634">
    <property type="term" value="C:nucleus"/>
    <property type="evidence" value="ECO:0007669"/>
    <property type="project" value="TreeGrafter"/>
</dbReference>
<evidence type="ECO:0000256" key="1">
    <source>
        <dbReference type="ARBA" id="ARBA00007247"/>
    </source>
</evidence>
<dbReference type="GO" id="GO:0030435">
    <property type="term" value="P:sporulation resulting in formation of a cellular spore"/>
    <property type="evidence" value="ECO:0007669"/>
    <property type="project" value="UniProtKB-KW"/>
</dbReference>
<evidence type="ECO:0000313" key="10">
    <source>
        <dbReference type="Proteomes" id="UP000799537"/>
    </source>
</evidence>
<evidence type="ECO:0000256" key="3">
    <source>
        <dbReference type="ARBA" id="ARBA00023015"/>
    </source>
</evidence>
<dbReference type="PANTHER" id="PTHR47792">
    <property type="entry name" value="PROTEIN SOK2-RELATED"/>
    <property type="match status" value="1"/>
</dbReference>
<keyword evidence="4" id="KW-0238">DNA-binding</keyword>
<evidence type="ECO:0000259" key="8">
    <source>
        <dbReference type="PROSITE" id="PS51299"/>
    </source>
</evidence>
<feature type="domain" description="HTH APSES-type" evidence="8">
    <location>
        <begin position="116"/>
        <end position="222"/>
    </location>
</feature>
<reference evidence="9" key="1">
    <citation type="journal article" date="2020" name="Stud. Mycol.">
        <title>101 Dothideomycetes genomes: a test case for predicting lifestyles and emergence of pathogens.</title>
        <authorList>
            <person name="Haridas S."/>
            <person name="Albert R."/>
            <person name="Binder M."/>
            <person name="Bloem J."/>
            <person name="Labutti K."/>
            <person name="Salamov A."/>
            <person name="Andreopoulos B."/>
            <person name="Baker S."/>
            <person name="Barry K."/>
            <person name="Bills G."/>
            <person name="Bluhm B."/>
            <person name="Cannon C."/>
            <person name="Castanera R."/>
            <person name="Culley D."/>
            <person name="Daum C."/>
            <person name="Ezra D."/>
            <person name="Gonzalez J."/>
            <person name="Henrissat B."/>
            <person name="Kuo A."/>
            <person name="Liang C."/>
            <person name="Lipzen A."/>
            <person name="Lutzoni F."/>
            <person name="Magnuson J."/>
            <person name="Mondo S."/>
            <person name="Nolan M."/>
            <person name="Ohm R."/>
            <person name="Pangilinan J."/>
            <person name="Park H.-J."/>
            <person name="Ramirez L."/>
            <person name="Alfaro M."/>
            <person name="Sun H."/>
            <person name="Tritt A."/>
            <person name="Yoshinaga Y."/>
            <person name="Zwiers L.-H."/>
            <person name="Turgeon B."/>
            <person name="Goodwin S."/>
            <person name="Spatafora J."/>
            <person name="Crous P."/>
            <person name="Grigoriev I."/>
        </authorList>
    </citation>
    <scope>NUCLEOTIDE SEQUENCE</scope>
    <source>
        <strain evidence="9">ATCC 36951</strain>
    </source>
</reference>
<dbReference type="GeneID" id="54568390"/>
<dbReference type="AlphaFoldDB" id="A0A6A6D6X7"/>
<dbReference type="GO" id="GO:0043565">
    <property type="term" value="F:sequence-specific DNA binding"/>
    <property type="evidence" value="ECO:0007669"/>
    <property type="project" value="TreeGrafter"/>
</dbReference>
<dbReference type="FunFam" id="3.10.260.10:FF:000003">
    <property type="entry name" value="Ascospore maturation 1 protein"/>
    <property type="match status" value="1"/>
</dbReference>
<feature type="region of interest" description="Disordered" evidence="7">
    <location>
        <begin position="232"/>
        <end position="572"/>
    </location>
</feature>
<dbReference type="Gene3D" id="3.10.260.10">
    <property type="entry name" value="Transcription regulator HTH, APSES-type DNA-binding domain"/>
    <property type="match status" value="1"/>
</dbReference>
<evidence type="ECO:0000256" key="5">
    <source>
        <dbReference type="ARBA" id="ARBA00023163"/>
    </source>
</evidence>
<feature type="compositionally biased region" description="Polar residues" evidence="7">
    <location>
        <begin position="323"/>
        <end position="342"/>
    </location>
</feature>
<keyword evidence="5" id="KW-0804">Transcription</keyword>
<dbReference type="EMBL" id="ML993579">
    <property type="protein sequence ID" value="KAF2174198.1"/>
    <property type="molecule type" value="Genomic_DNA"/>
</dbReference>
<organism evidence="9 10">
    <name type="scientific">Zasmidium cellare ATCC 36951</name>
    <dbReference type="NCBI Taxonomy" id="1080233"/>
    <lineage>
        <taxon>Eukaryota</taxon>
        <taxon>Fungi</taxon>
        <taxon>Dikarya</taxon>
        <taxon>Ascomycota</taxon>
        <taxon>Pezizomycotina</taxon>
        <taxon>Dothideomycetes</taxon>
        <taxon>Dothideomycetidae</taxon>
        <taxon>Mycosphaerellales</taxon>
        <taxon>Mycosphaerellaceae</taxon>
        <taxon>Zasmidium</taxon>
    </lineage>
</organism>
<feature type="compositionally biased region" description="Polar residues" evidence="7">
    <location>
        <begin position="469"/>
        <end position="483"/>
    </location>
</feature>
<proteinExistence type="inferred from homology"/>
<evidence type="ECO:0000256" key="4">
    <source>
        <dbReference type="ARBA" id="ARBA00023125"/>
    </source>
</evidence>
<feature type="compositionally biased region" description="Low complexity" evidence="7">
    <location>
        <begin position="454"/>
        <end position="468"/>
    </location>
</feature>
<dbReference type="InterPro" id="IPR018004">
    <property type="entry name" value="KilA/APSES_HTH"/>
</dbReference>
<dbReference type="PROSITE" id="PS51299">
    <property type="entry name" value="HTH_APSES"/>
    <property type="match status" value="1"/>
</dbReference>
<dbReference type="InterPro" id="IPR029790">
    <property type="entry name" value="EFG1/Phd1/StuA"/>
</dbReference>
<dbReference type="SUPFAM" id="SSF54616">
    <property type="entry name" value="DNA-binding domain of Mlu1-box binding protein MBP1"/>
    <property type="match status" value="1"/>
</dbReference>
<name>A0A6A6D6X7_ZASCE</name>